<evidence type="ECO:0000313" key="2">
    <source>
        <dbReference type="EMBL" id="SFU28568.1"/>
    </source>
</evidence>
<keyword evidence="1" id="KW-0812">Transmembrane</keyword>
<accession>A0A1I7EX95</accession>
<proteinExistence type="predicted"/>
<feature type="transmembrane region" description="Helical" evidence="1">
    <location>
        <begin position="35"/>
        <end position="55"/>
    </location>
</feature>
<evidence type="ECO:0000256" key="1">
    <source>
        <dbReference type="SAM" id="Phobius"/>
    </source>
</evidence>
<dbReference type="STRING" id="1224947.SAMN05216480_101380"/>
<protein>
    <submittedName>
        <fullName evidence="2">Uncharacterized protein</fullName>
    </submittedName>
</protein>
<gene>
    <name evidence="2" type="ORF">SAMN05216480_101380</name>
</gene>
<organism evidence="2 3">
    <name type="scientific">Pustulibacterium marinum</name>
    <dbReference type="NCBI Taxonomy" id="1224947"/>
    <lineage>
        <taxon>Bacteria</taxon>
        <taxon>Pseudomonadati</taxon>
        <taxon>Bacteroidota</taxon>
        <taxon>Flavobacteriia</taxon>
        <taxon>Flavobacteriales</taxon>
        <taxon>Flavobacteriaceae</taxon>
        <taxon>Pustulibacterium</taxon>
    </lineage>
</organism>
<dbReference type="AlphaFoldDB" id="A0A1I7EX95"/>
<sequence>MKKVIVILFILILGAIIYGFYTKNYIDVAQGERIIGISILATSFILMPLFIYHRWKGKDIRNYMLTKENLDKMNQKDDQKKSKKH</sequence>
<dbReference type="Proteomes" id="UP000199138">
    <property type="component" value="Unassembled WGS sequence"/>
</dbReference>
<reference evidence="2 3" key="1">
    <citation type="submission" date="2016-10" db="EMBL/GenBank/DDBJ databases">
        <authorList>
            <person name="de Groot N.N."/>
        </authorList>
    </citation>
    <scope>NUCLEOTIDE SEQUENCE [LARGE SCALE GENOMIC DNA]</scope>
    <source>
        <strain evidence="2 3">CGMCC 1.12333</strain>
    </source>
</reference>
<keyword evidence="3" id="KW-1185">Reference proteome</keyword>
<dbReference type="OrthoDB" id="1145018at2"/>
<keyword evidence="1" id="KW-0472">Membrane</keyword>
<keyword evidence="1" id="KW-1133">Transmembrane helix</keyword>
<dbReference type="RefSeq" id="WP_093022213.1">
    <property type="nucleotide sequence ID" value="NZ_FPBK01000001.1"/>
</dbReference>
<name>A0A1I7EX95_9FLAO</name>
<evidence type="ECO:0000313" key="3">
    <source>
        <dbReference type="Proteomes" id="UP000199138"/>
    </source>
</evidence>
<dbReference type="EMBL" id="FPBK01000001">
    <property type="protein sequence ID" value="SFU28568.1"/>
    <property type="molecule type" value="Genomic_DNA"/>
</dbReference>